<protein>
    <submittedName>
        <fullName evidence="1">Uncharacterized protein</fullName>
    </submittedName>
</protein>
<sequence length="140" mass="15653">MGSLMAGWSSPVRDPKIVKLERNKSLTREGIDAYWRSINKAGEEQEKAISEVEMKPSQESMPEESQRSLQLGKAEEGELKVETQTSLEEFLKKTGWWSRTSSAFLNVPPVIADHVPTYKYASQSHVAGSNSHSQARITTT</sequence>
<dbReference type="EMBL" id="CM037155">
    <property type="protein sequence ID" value="KAH7847307.1"/>
    <property type="molecule type" value="Genomic_DNA"/>
</dbReference>
<organism evidence="1 2">
    <name type="scientific">Vaccinium darrowii</name>
    <dbReference type="NCBI Taxonomy" id="229202"/>
    <lineage>
        <taxon>Eukaryota</taxon>
        <taxon>Viridiplantae</taxon>
        <taxon>Streptophyta</taxon>
        <taxon>Embryophyta</taxon>
        <taxon>Tracheophyta</taxon>
        <taxon>Spermatophyta</taxon>
        <taxon>Magnoliopsida</taxon>
        <taxon>eudicotyledons</taxon>
        <taxon>Gunneridae</taxon>
        <taxon>Pentapetalae</taxon>
        <taxon>asterids</taxon>
        <taxon>Ericales</taxon>
        <taxon>Ericaceae</taxon>
        <taxon>Vaccinioideae</taxon>
        <taxon>Vaccinieae</taxon>
        <taxon>Vaccinium</taxon>
    </lineage>
</organism>
<proteinExistence type="predicted"/>
<accession>A0ACB7Y276</accession>
<evidence type="ECO:0000313" key="1">
    <source>
        <dbReference type="EMBL" id="KAH7847307.1"/>
    </source>
</evidence>
<reference evidence="1 2" key="1">
    <citation type="journal article" date="2021" name="Hortic Res">
        <title>High-quality reference genome and annotation aids understanding of berry development for evergreen blueberry (Vaccinium darrowii).</title>
        <authorList>
            <person name="Yu J."/>
            <person name="Hulse-Kemp A.M."/>
            <person name="Babiker E."/>
            <person name="Staton M."/>
        </authorList>
    </citation>
    <scope>NUCLEOTIDE SEQUENCE [LARGE SCALE GENOMIC DNA]</scope>
    <source>
        <strain evidence="2">cv. NJ 8807/NJ 8810</strain>
        <tissue evidence="1">Young leaf</tissue>
    </source>
</reference>
<evidence type="ECO:0000313" key="2">
    <source>
        <dbReference type="Proteomes" id="UP000828048"/>
    </source>
</evidence>
<keyword evidence="2" id="KW-1185">Reference proteome</keyword>
<comment type="caution">
    <text evidence="1">The sequence shown here is derived from an EMBL/GenBank/DDBJ whole genome shotgun (WGS) entry which is preliminary data.</text>
</comment>
<name>A0ACB7Y276_9ERIC</name>
<dbReference type="Proteomes" id="UP000828048">
    <property type="component" value="Chromosome 5"/>
</dbReference>
<gene>
    <name evidence="1" type="ORF">Vadar_024483</name>
</gene>